<organism evidence="1 2">
    <name type="scientific">Oceanisphaera psychrotolerans</name>
    <dbReference type="NCBI Taxonomy" id="1414654"/>
    <lineage>
        <taxon>Bacteria</taxon>
        <taxon>Pseudomonadati</taxon>
        <taxon>Pseudomonadota</taxon>
        <taxon>Gammaproteobacteria</taxon>
        <taxon>Aeromonadales</taxon>
        <taxon>Aeromonadaceae</taxon>
        <taxon>Oceanisphaera</taxon>
    </lineage>
</organism>
<dbReference type="GO" id="GO:0008115">
    <property type="term" value="F:sarcosine oxidase activity"/>
    <property type="evidence" value="ECO:0007669"/>
    <property type="project" value="InterPro"/>
</dbReference>
<comment type="caution">
    <text evidence="1">The sequence shown here is derived from an EMBL/GenBank/DDBJ whole genome shotgun (WGS) entry which is preliminary data.</text>
</comment>
<sequence length="106" mass="12152">MKIMHCPLNGPRNISEFVHGGEVREMPDPLTCSDREWADYVFYSDNKAGVVTEWWLHAPSGYWFIAERHTVTDDILKTYDPSEIFNQRVDFSFAEEPAAAPKEATA</sequence>
<accession>A0A1J4QEM1</accession>
<dbReference type="STRING" id="1414654.BFR47_03060"/>
<keyword evidence="2" id="KW-1185">Reference proteome</keyword>
<dbReference type="AlphaFoldDB" id="A0A1J4QEM1"/>
<dbReference type="Gene3D" id="3.30.2270.10">
    <property type="entry name" value="Folate-binding superfamily"/>
    <property type="match status" value="1"/>
</dbReference>
<evidence type="ECO:0000313" key="2">
    <source>
        <dbReference type="Proteomes" id="UP000243073"/>
    </source>
</evidence>
<dbReference type="Pfam" id="PF04267">
    <property type="entry name" value="SoxD"/>
    <property type="match status" value="1"/>
</dbReference>
<dbReference type="RefSeq" id="WP_071473234.1">
    <property type="nucleotide sequence ID" value="NZ_MDKE01000033.1"/>
</dbReference>
<dbReference type="Proteomes" id="UP000243073">
    <property type="component" value="Unassembled WGS sequence"/>
</dbReference>
<protein>
    <submittedName>
        <fullName evidence="1">Sarcosine oxidase subunit delta</fullName>
    </submittedName>
</protein>
<proteinExistence type="predicted"/>
<dbReference type="InterPro" id="IPR038561">
    <property type="entry name" value="SoxD_sf"/>
</dbReference>
<evidence type="ECO:0000313" key="1">
    <source>
        <dbReference type="EMBL" id="OIN07614.1"/>
    </source>
</evidence>
<gene>
    <name evidence="1" type="ORF">BFR47_03060</name>
</gene>
<dbReference type="InterPro" id="IPR006279">
    <property type="entry name" value="SoxD"/>
</dbReference>
<reference evidence="1 2" key="1">
    <citation type="submission" date="2016-07" db="EMBL/GenBank/DDBJ databases">
        <title>Draft Genome Sequence of Oceanisphaera psychrotolerans, isolated from coastal sediment samples.</title>
        <authorList>
            <person name="Zhuo S."/>
            <person name="Ruan Z."/>
        </authorList>
    </citation>
    <scope>NUCLEOTIDE SEQUENCE [LARGE SCALE GENOMIC DNA]</scope>
    <source>
        <strain evidence="1 2">LAM-WHM-ZC</strain>
    </source>
</reference>
<dbReference type="OrthoDB" id="7159274at2"/>
<dbReference type="EMBL" id="MDKE01000033">
    <property type="protein sequence ID" value="OIN07614.1"/>
    <property type="molecule type" value="Genomic_DNA"/>
</dbReference>
<name>A0A1J4QEM1_9GAMM</name>
<dbReference type="GO" id="GO:0046653">
    <property type="term" value="P:tetrahydrofolate metabolic process"/>
    <property type="evidence" value="ECO:0007669"/>
    <property type="project" value="InterPro"/>
</dbReference>